<evidence type="ECO:0000313" key="4">
    <source>
        <dbReference type="EMBL" id="SVA69738.1"/>
    </source>
</evidence>
<evidence type="ECO:0000256" key="1">
    <source>
        <dbReference type="ARBA" id="ARBA00022801"/>
    </source>
</evidence>
<dbReference type="InterPro" id="IPR000073">
    <property type="entry name" value="AB_hydrolase_1"/>
</dbReference>
<accession>A0A381XYA1</accession>
<dbReference type="AlphaFoldDB" id="A0A381XYA1"/>
<dbReference type="InterPro" id="IPR000639">
    <property type="entry name" value="Epox_hydrolase-like"/>
</dbReference>
<evidence type="ECO:0000259" key="3">
    <source>
        <dbReference type="Pfam" id="PF00561"/>
    </source>
</evidence>
<dbReference type="PANTHER" id="PTHR43329">
    <property type="entry name" value="EPOXIDE HYDROLASE"/>
    <property type="match status" value="1"/>
</dbReference>
<reference evidence="4" key="1">
    <citation type="submission" date="2018-05" db="EMBL/GenBank/DDBJ databases">
        <authorList>
            <person name="Lanie J.A."/>
            <person name="Ng W.-L."/>
            <person name="Kazmierczak K.M."/>
            <person name="Andrzejewski T.M."/>
            <person name="Davidsen T.M."/>
            <person name="Wayne K.J."/>
            <person name="Tettelin H."/>
            <person name="Glass J.I."/>
            <person name="Rusch D."/>
            <person name="Podicherti R."/>
            <person name="Tsui H.-C.T."/>
            <person name="Winkler M.E."/>
        </authorList>
    </citation>
    <scope>NUCLEOTIDE SEQUENCE</scope>
</reference>
<keyword evidence="1" id="KW-0378">Hydrolase</keyword>
<sequence>MTVSITEHVTKSKRHTTFHQAAGPEDGPLLIFVHGWPELSISWRHQLPALAAIGFRCIAPDMRGYGRSSVPKKHEDYAQVEIVADMMELLDDLGRERAVWIGHDWGSPVVWNIASHHPDRVQAVSSLCIPYGVIEHGLEGLIATVDRSVYPVDEFPAGQWEYMCFYEENFAHATAGFEANPYNTAKALFRGGDPAGRGKPSRTAFVRKHGGWFGPDNVAPDVPRDDLVVSEEDLWTYASAMSRTGFFGADSYYMNHKRNAAYAKKALNGGKLDMPVLFIAARYDYTCECIDSDLAKGMPDLCSDLTTAVIDSGHWMAQEKPTEVNAALCHWLATKVSDVWPGGGGS</sequence>
<feature type="domain" description="AB hydrolase-1" evidence="3">
    <location>
        <begin position="28"/>
        <end position="129"/>
    </location>
</feature>
<dbReference type="PRINTS" id="PR00412">
    <property type="entry name" value="EPOXHYDRLASE"/>
</dbReference>
<organism evidence="4">
    <name type="scientific">marine metagenome</name>
    <dbReference type="NCBI Taxonomy" id="408172"/>
    <lineage>
        <taxon>unclassified sequences</taxon>
        <taxon>metagenomes</taxon>
        <taxon>ecological metagenomes</taxon>
    </lineage>
</organism>
<dbReference type="Pfam" id="PF00561">
    <property type="entry name" value="Abhydrolase_1"/>
    <property type="match status" value="1"/>
</dbReference>
<dbReference type="PRINTS" id="PR00111">
    <property type="entry name" value="ABHYDROLASE"/>
</dbReference>
<protein>
    <recommendedName>
        <fullName evidence="3">AB hydrolase-1 domain-containing protein</fullName>
    </recommendedName>
</protein>
<dbReference type="EMBL" id="UINC01016818">
    <property type="protein sequence ID" value="SVA69738.1"/>
    <property type="molecule type" value="Genomic_DNA"/>
</dbReference>
<dbReference type="InterPro" id="IPR029058">
    <property type="entry name" value="AB_hydrolase_fold"/>
</dbReference>
<dbReference type="SUPFAM" id="SSF53474">
    <property type="entry name" value="alpha/beta-Hydrolases"/>
    <property type="match status" value="1"/>
</dbReference>
<dbReference type="Gene3D" id="3.40.50.1820">
    <property type="entry name" value="alpha/beta hydrolase"/>
    <property type="match status" value="1"/>
</dbReference>
<gene>
    <name evidence="4" type="ORF">METZ01_LOCUS122592</name>
</gene>
<dbReference type="GO" id="GO:0016787">
    <property type="term" value="F:hydrolase activity"/>
    <property type="evidence" value="ECO:0007669"/>
    <property type="project" value="UniProtKB-KW"/>
</dbReference>
<evidence type="ECO:0000256" key="2">
    <source>
        <dbReference type="SAM" id="MobiDB-lite"/>
    </source>
</evidence>
<proteinExistence type="predicted"/>
<name>A0A381XYA1_9ZZZZ</name>
<feature type="region of interest" description="Disordered" evidence="2">
    <location>
        <begin position="1"/>
        <end position="21"/>
    </location>
</feature>